<dbReference type="AlphaFoldDB" id="X6MBK0"/>
<sequence length="494" mass="57490">WVSNEVIKPGINLKSCCPNPCCLSKHKRSCMWINKGFGAIEISFGKIPLRFRCCNKIENTSVTEVIFSNCEYSISTSDHLTDAKMGNHYQYRYDISPELTYKLIAMKIRQHAKKCARFNYSNEAMINLVKELEKNNRKVIKVDCKHNKVTLMKKAQEDCSRVFDFGKYMILCDNGASLETAISVLMKAERFGLVMSEDDNFFGKKSSTHFKFRNVKLYVPTCDIYMEMRVTLKKFVVLEGYDEIEGPKLSHLFNEIIEAWEPRDFEGREMKNASKRVLRQINDVICEWLTDKEMQQQASDYKPHSMVQILDPPQLLNKTDKEIDNNIPLKMAQFVFRQLCTFTPNTVKGQAIYVILYTYYKRYIVGVENLASRVDLESVLQDERKKELKNDKATRQALNTYIPLWACNEPYNDNKKNQRNNCFDCRKYVIRLLAEKNEEEKTNKQKQPTIIVLFGQAGIGKSFMLSTHLRRIVGVTFEGFHGTYSCLYPIVEIL</sequence>
<proteinExistence type="predicted"/>
<protein>
    <submittedName>
        <fullName evidence="1">Uncharacterized protein</fullName>
    </submittedName>
</protein>
<feature type="non-terminal residue" evidence="1">
    <location>
        <position position="1"/>
    </location>
</feature>
<accession>X6MBK0</accession>
<reference evidence="1 2" key="1">
    <citation type="journal article" date="2013" name="Curr. Biol.">
        <title>The Genome of the Foraminiferan Reticulomyxa filosa.</title>
        <authorList>
            <person name="Glockner G."/>
            <person name="Hulsmann N."/>
            <person name="Schleicher M."/>
            <person name="Noegel A.A."/>
            <person name="Eichinger L."/>
            <person name="Gallinger C."/>
            <person name="Pawlowski J."/>
            <person name="Sierra R."/>
            <person name="Euteneuer U."/>
            <person name="Pillet L."/>
            <person name="Moustafa A."/>
            <person name="Platzer M."/>
            <person name="Groth M."/>
            <person name="Szafranski K."/>
            <person name="Schliwa M."/>
        </authorList>
    </citation>
    <scope>NUCLEOTIDE SEQUENCE [LARGE SCALE GENOMIC DNA]</scope>
</reference>
<gene>
    <name evidence="1" type="ORF">RFI_26325</name>
</gene>
<evidence type="ECO:0000313" key="1">
    <source>
        <dbReference type="EMBL" id="ETO11051.1"/>
    </source>
</evidence>
<name>X6MBK0_RETFI</name>
<dbReference type="Proteomes" id="UP000023152">
    <property type="component" value="Unassembled WGS sequence"/>
</dbReference>
<comment type="caution">
    <text evidence="1">The sequence shown here is derived from an EMBL/GenBank/DDBJ whole genome shotgun (WGS) entry which is preliminary data.</text>
</comment>
<evidence type="ECO:0000313" key="2">
    <source>
        <dbReference type="Proteomes" id="UP000023152"/>
    </source>
</evidence>
<organism evidence="1 2">
    <name type="scientific">Reticulomyxa filosa</name>
    <dbReference type="NCBI Taxonomy" id="46433"/>
    <lineage>
        <taxon>Eukaryota</taxon>
        <taxon>Sar</taxon>
        <taxon>Rhizaria</taxon>
        <taxon>Retaria</taxon>
        <taxon>Foraminifera</taxon>
        <taxon>Monothalamids</taxon>
        <taxon>Reticulomyxidae</taxon>
        <taxon>Reticulomyxa</taxon>
    </lineage>
</organism>
<keyword evidence="2" id="KW-1185">Reference proteome</keyword>
<dbReference type="EMBL" id="ASPP01022836">
    <property type="protein sequence ID" value="ETO11051.1"/>
    <property type="molecule type" value="Genomic_DNA"/>
</dbReference>